<keyword evidence="3" id="KW-0731">Sigma factor</keyword>
<dbReference type="AlphaFoldDB" id="A0A6P1W9V8"/>
<dbReference type="GO" id="GO:0016987">
    <property type="term" value="F:sigma factor activity"/>
    <property type="evidence" value="ECO:0007669"/>
    <property type="project" value="UniProtKB-KW"/>
</dbReference>
<evidence type="ECO:0000256" key="4">
    <source>
        <dbReference type="ARBA" id="ARBA00023163"/>
    </source>
</evidence>
<dbReference type="PANTHER" id="PTHR43133">
    <property type="entry name" value="RNA POLYMERASE ECF-TYPE SIGMA FACTO"/>
    <property type="match status" value="1"/>
</dbReference>
<sequence length="183" mass="21578">MFDEQEVVLRIQRGDVRAFTVLVNQYERLVFHVVHRLTLDQADAQDICQDVFLKVYNRLNTFAFESKLSTWIARIAYLTAIDYLRKYRKQTTTDLTDTLEQTYFTTETPEQALTQKDVSAYVNNLIAQLPAQYRTVLTLYHLDEFSYPEIEQITGLPEGTVKNYLFRARKLLKDKLDSYLKDE</sequence>
<dbReference type="InterPro" id="IPR039425">
    <property type="entry name" value="RNA_pol_sigma-70-like"/>
</dbReference>
<dbReference type="InterPro" id="IPR013249">
    <property type="entry name" value="RNA_pol_sigma70_r4_t2"/>
</dbReference>
<dbReference type="Pfam" id="PF04542">
    <property type="entry name" value="Sigma70_r2"/>
    <property type="match status" value="1"/>
</dbReference>
<reference evidence="7 8" key="1">
    <citation type="submission" date="2019-11" db="EMBL/GenBank/DDBJ databases">
        <title>Spirosoma endbachense sp. nov., isolated from a natural salt meadow.</title>
        <authorList>
            <person name="Rojas J."/>
            <person name="Ambika Manirajan B."/>
            <person name="Ratering S."/>
            <person name="Suarez C."/>
            <person name="Geissler-Plaum R."/>
            <person name="Schnell S."/>
        </authorList>
    </citation>
    <scope>NUCLEOTIDE SEQUENCE [LARGE SCALE GENOMIC DNA]</scope>
    <source>
        <strain evidence="7 8">I-24</strain>
    </source>
</reference>
<dbReference type="InterPro" id="IPR013324">
    <property type="entry name" value="RNA_pol_sigma_r3/r4-like"/>
</dbReference>
<organism evidence="7 8">
    <name type="scientific">Spirosoma endbachense</name>
    <dbReference type="NCBI Taxonomy" id="2666025"/>
    <lineage>
        <taxon>Bacteria</taxon>
        <taxon>Pseudomonadati</taxon>
        <taxon>Bacteroidota</taxon>
        <taxon>Cytophagia</taxon>
        <taxon>Cytophagales</taxon>
        <taxon>Cytophagaceae</taxon>
        <taxon>Spirosoma</taxon>
    </lineage>
</organism>
<evidence type="ECO:0000256" key="2">
    <source>
        <dbReference type="ARBA" id="ARBA00023015"/>
    </source>
</evidence>
<gene>
    <name evidence="7" type="ORF">GJR95_17495</name>
</gene>
<dbReference type="GO" id="GO:0006352">
    <property type="term" value="P:DNA-templated transcription initiation"/>
    <property type="evidence" value="ECO:0007669"/>
    <property type="project" value="InterPro"/>
</dbReference>
<proteinExistence type="inferred from homology"/>
<dbReference type="NCBIfam" id="TIGR02937">
    <property type="entry name" value="sigma70-ECF"/>
    <property type="match status" value="1"/>
</dbReference>
<dbReference type="PANTHER" id="PTHR43133:SF51">
    <property type="entry name" value="RNA POLYMERASE SIGMA FACTOR"/>
    <property type="match status" value="1"/>
</dbReference>
<dbReference type="Proteomes" id="UP000464577">
    <property type="component" value="Chromosome"/>
</dbReference>
<dbReference type="Gene3D" id="1.10.10.10">
    <property type="entry name" value="Winged helix-like DNA-binding domain superfamily/Winged helix DNA-binding domain"/>
    <property type="match status" value="1"/>
</dbReference>
<dbReference type="InterPro" id="IPR036388">
    <property type="entry name" value="WH-like_DNA-bd_sf"/>
</dbReference>
<dbReference type="SUPFAM" id="SSF88946">
    <property type="entry name" value="Sigma2 domain of RNA polymerase sigma factors"/>
    <property type="match status" value="1"/>
</dbReference>
<evidence type="ECO:0000259" key="5">
    <source>
        <dbReference type="Pfam" id="PF04542"/>
    </source>
</evidence>
<evidence type="ECO:0000313" key="8">
    <source>
        <dbReference type="Proteomes" id="UP000464577"/>
    </source>
</evidence>
<keyword evidence="4" id="KW-0804">Transcription</keyword>
<feature type="domain" description="RNA polymerase sigma factor 70 region 4 type 2" evidence="6">
    <location>
        <begin position="122"/>
        <end position="172"/>
    </location>
</feature>
<evidence type="ECO:0000256" key="3">
    <source>
        <dbReference type="ARBA" id="ARBA00023082"/>
    </source>
</evidence>
<keyword evidence="8" id="KW-1185">Reference proteome</keyword>
<keyword evidence="2" id="KW-0805">Transcription regulation</keyword>
<dbReference type="CDD" id="cd06171">
    <property type="entry name" value="Sigma70_r4"/>
    <property type="match status" value="1"/>
</dbReference>
<protein>
    <submittedName>
        <fullName evidence="7">Sigma-70 family RNA polymerase sigma factor</fullName>
    </submittedName>
</protein>
<dbReference type="GO" id="GO:0003677">
    <property type="term" value="F:DNA binding"/>
    <property type="evidence" value="ECO:0007669"/>
    <property type="project" value="InterPro"/>
</dbReference>
<dbReference type="Pfam" id="PF08281">
    <property type="entry name" value="Sigma70_r4_2"/>
    <property type="match status" value="1"/>
</dbReference>
<dbReference type="EMBL" id="CP045997">
    <property type="protein sequence ID" value="QHW01349.1"/>
    <property type="molecule type" value="Genomic_DNA"/>
</dbReference>
<dbReference type="SUPFAM" id="SSF88659">
    <property type="entry name" value="Sigma3 and sigma4 domains of RNA polymerase sigma factors"/>
    <property type="match status" value="1"/>
</dbReference>
<dbReference type="KEGG" id="senf:GJR95_17495"/>
<feature type="domain" description="RNA polymerase sigma-70 region 2" evidence="5">
    <location>
        <begin position="22"/>
        <end position="89"/>
    </location>
</feature>
<evidence type="ECO:0000256" key="1">
    <source>
        <dbReference type="ARBA" id="ARBA00010641"/>
    </source>
</evidence>
<accession>A0A6P1W9V8</accession>
<dbReference type="InterPro" id="IPR007627">
    <property type="entry name" value="RNA_pol_sigma70_r2"/>
</dbReference>
<dbReference type="InterPro" id="IPR013325">
    <property type="entry name" value="RNA_pol_sigma_r2"/>
</dbReference>
<dbReference type="Gene3D" id="1.10.1740.10">
    <property type="match status" value="1"/>
</dbReference>
<name>A0A6P1W9V8_9BACT</name>
<evidence type="ECO:0000259" key="6">
    <source>
        <dbReference type="Pfam" id="PF08281"/>
    </source>
</evidence>
<evidence type="ECO:0000313" key="7">
    <source>
        <dbReference type="EMBL" id="QHW01349.1"/>
    </source>
</evidence>
<comment type="similarity">
    <text evidence="1">Belongs to the sigma-70 factor family. ECF subfamily.</text>
</comment>
<dbReference type="InterPro" id="IPR014284">
    <property type="entry name" value="RNA_pol_sigma-70_dom"/>
</dbReference>